<name>A0A2H3KEL0_9FLAO</name>
<dbReference type="AlphaFoldDB" id="A0A2H3KEL0"/>
<proteinExistence type="predicted"/>
<dbReference type="RefSeq" id="WP_097553331.1">
    <property type="nucleotide sequence ID" value="NZ_PCMW01000008.1"/>
</dbReference>
<organism evidence="1 2">
    <name type="scientific">Flavobacterium branchiophilum</name>
    <dbReference type="NCBI Taxonomy" id="55197"/>
    <lineage>
        <taxon>Bacteria</taxon>
        <taxon>Pseudomonadati</taxon>
        <taxon>Bacteroidota</taxon>
        <taxon>Flavobacteriia</taxon>
        <taxon>Flavobacteriales</taxon>
        <taxon>Flavobacteriaceae</taxon>
        <taxon>Flavobacterium</taxon>
    </lineage>
</organism>
<reference evidence="1 2" key="1">
    <citation type="submission" date="2017-09" db="EMBL/GenBank/DDBJ databases">
        <title>Whole genomes of Flavobacteriaceae.</title>
        <authorList>
            <person name="Stine C."/>
            <person name="Li C."/>
            <person name="Tadesse D."/>
        </authorList>
    </citation>
    <scope>NUCLEOTIDE SEQUENCE [LARGE SCALE GENOMIC DNA]</scope>
    <source>
        <strain evidence="1 2">ATCC 35036</strain>
    </source>
</reference>
<dbReference type="Proteomes" id="UP000220828">
    <property type="component" value="Unassembled WGS sequence"/>
</dbReference>
<accession>A0A2H3KEL0</accession>
<gene>
    <name evidence="1" type="ORF">B0A77_01725</name>
</gene>
<evidence type="ECO:0000313" key="1">
    <source>
        <dbReference type="EMBL" id="PDS26729.1"/>
    </source>
</evidence>
<dbReference type="EMBL" id="PCMW01000008">
    <property type="protein sequence ID" value="PDS26729.1"/>
    <property type="molecule type" value="Genomic_DNA"/>
</dbReference>
<protein>
    <recommendedName>
        <fullName evidence="3">DNA (cytosine-5-)-methyltransferase</fullName>
    </recommendedName>
</protein>
<evidence type="ECO:0008006" key="3">
    <source>
        <dbReference type="Google" id="ProtNLM"/>
    </source>
</evidence>
<evidence type="ECO:0000313" key="2">
    <source>
        <dbReference type="Proteomes" id="UP000220828"/>
    </source>
</evidence>
<dbReference type="OrthoDB" id="9814553at2"/>
<comment type="caution">
    <text evidence="1">The sequence shown here is derived from an EMBL/GenBank/DDBJ whole genome shotgun (WGS) entry which is preliminary data.</text>
</comment>
<sequence length="106" mass="12708">MKEEIRKNDIKNYLMKKKINDYNLIEEELKVEEPQYNIFYEVENWVEKKFSNPDATIRIATMFSGIGSIEHALKRLNLKEEIISALNSDFIEFFNDEIFKLLIKKD</sequence>